<keyword evidence="12" id="KW-0540">Nuclease</keyword>
<keyword evidence="5 10" id="KW-0378">Hydrolase</keyword>
<dbReference type="InterPro" id="IPR005759">
    <property type="entry name" value="Nth"/>
</dbReference>
<comment type="cofactor">
    <cofactor evidence="10">
        <name>[4Fe-4S] cluster</name>
        <dbReference type="ChEBI" id="CHEBI:49883"/>
    </cofactor>
    <text evidence="10">Binds 1 [4Fe-4S] cluster.</text>
</comment>
<sequence length="217" mass="23755">MTMIEPSFVSSSLASLYQDAKCTLNFSSPFQCVIAVSLSAQTTDEKVNEVTPALFKRFPTPESLSLALPSEVEPYIKSLGLYRNKAANLVGMAKALVQRYSGEVPNTLEQLISLPGVGVKTASVVLAECFNVPAFPVDTHISRISKRLGYAKVSDSPEAIMGKLKKRFKKDEWVKLHHRLIAFGRAICHAQSPECGICPFFGKGCKYQSKCSMSKGK</sequence>
<dbReference type="GO" id="GO:0046872">
    <property type="term" value="F:metal ion binding"/>
    <property type="evidence" value="ECO:0007669"/>
    <property type="project" value="UniProtKB-KW"/>
</dbReference>
<dbReference type="GO" id="GO:0003677">
    <property type="term" value="F:DNA binding"/>
    <property type="evidence" value="ECO:0007669"/>
    <property type="project" value="UniProtKB-UniRule"/>
</dbReference>
<evidence type="ECO:0000313" key="13">
    <source>
        <dbReference type="Proteomes" id="UP000823634"/>
    </source>
</evidence>
<dbReference type="NCBIfam" id="TIGR01083">
    <property type="entry name" value="nth"/>
    <property type="match status" value="1"/>
</dbReference>
<reference evidence="12" key="2">
    <citation type="journal article" date="2021" name="PeerJ">
        <title>Extensive microbial diversity within the chicken gut microbiome revealed by metagenomics and culture.</title>
        <authorList>
            <person name="Gilroy R."/>
            <person name="Ravi A."/>
            <person name="Getino M."/>
            <person name="Pursley I."/>
            <person name="Horton D.L."/>
            <person name="Alikhan N.F."/>
            <person name="Baker D."/>
            <person name="Gharbi K."/>
            <person name="Hall N."/>
            <person name="Watson M."/>
            <person name="Adriaenssens E.M."/>
            <person name="Foster-Nyarko E."/>
            <person name="Jarju S."/>
            <person name="Secka A."/>
            <person name="Antonio M."/>
            <person name="Oren A."/>
            <person name="Chaudhuri R.R."/>
            <person name="La Ragione R."/>
            <person name="Hildebrand F."/>
            <person name="Pallen M.J."/>
        </authorList>
    </citation>
    <scope>NUCLEOTIDE SEQUENCE</scope>
    <source>
        <strain evidence="12">17113</strain>
    </source>
</reference>
<dbReference type="Gene3D" id="1.10.340.30">
    <property type="entry name" value="Hypothetical protein, domain 2"/>
    <property type="match status" value="1"/>
</dbReference>
<evidence type="ECO:0000256" key="2">
    <source>
        <dbReference type="ARBA" id="ARBA00022485"/>
    </source>
</evidence>
<evidence type="ECO:0000256" key="1">
    <source>
        <dbReference type="ARBA" id="ARBA00008343"/>
    </source>
</evidence>
<dbReference type="Proteomes" id="UP000823634">
    <property type="component" value="Unassembled WGS sequence"/>
</dbReference>
<dbReference type="PANTHER" id="PTHR10359">
    <property type="entry name" value="A/G-SPECIFIC ADENINE GLYCOSYLASE/ENDONUCLEASE III"/>
    <property type="match status" value="1"/>
</dbReference>
<dbReference type="InterPro" id="IPR011257">
    <property type="entry name" value="DNA_glycosylase"/>
</dbReference>
<comment type="function">
    <text evidence="10">DNA repair enzyme that has both DNA N-glycosylase activity and AP-lyase activity. The DNA N-glycosylase activity releases various damaged pyrimidines from DNA by cleaving the N-glycosidic bond, leaving an AP (apurinic/apyrimidinic) site. The AP-lyase activity cleaves the phosphodiester bond 3' to the AP site by a beta-elimination, leaving a 3'-terminal unsaturated sugar and a product with a terminal 5'-phosphate.</text>
</comment>
<dbReference type="Pfam" id="PF00633">
    <property type="entry name" value="HHH"/>
    <property type="match status" value="1"/>
</dbReference>
<dbReference type="SMART" id="SM00478">
    <property type="entry name" value="ENDO3c"/>
    <property type="match status" value="1"/>
</dbReference>
<comment type="catalytic activity">
    <reaction evidence="10">
        <text>2'-deoxyribonucleotide-(2'-deoxyribose 5'-phosphate)-2'-deoxyribonucleotide-DNA = a 3'-end 2'-deoxyribonucleotide-(2,3-dehydro-2,3-deoxyribose 5'-phosphate)-DNA + a 5'-end 5'-phospho-2'-deoxyribonucleoside-DNA + H(+)</text>
        <dbReference type="Rhea" id="RHEA:66592"/>
        <dbReference type="Rhea" id="RHEA-COMP:13180"/>
        <dbReference type="Rhea" id="RHEA-COMP:16897"/>
        <dbReference type="Rhea" id="RHEA-COMP:17067"/>
        <dbReference type="ChEBI" id="CHEBI:15378"/>
        <dbReference type="ChEBI" id="CHEBI:136412"/>
        <dbReference type="ChEBI" id="CHEBI:157695"/>
        <dbReference type="ChEBI" id="CHEBI:167181"/>
        <dbReference type="EC" id="4.2.99.18"/>
    </reaction>
</comment>
<name>A0A9D9DFB0_9FIRM</name>
<dbReference type="GO" id="GO:0006285">
    <property type="term" value="P:base-excision repair, AP site formation"/>
    <property type="evidence" value="ECO:0007669"/>
    <property type="project" value="TreeGrafter"/>
</dbReference>
<evidence type="ECO:0000256" key="3">
    <source>
        <dbReference type="ARBA" id="ARBA00022723"/>
    </source>
</evidence>
<dbReference type="SUPFAM" id="SSF48150">
    <property type="entry name" value="DNA-glycosylase"/>
    <property type="match status" value="1"/>
</dbReference>
<gene>
    <name evidence="10 12" type="primary">nth</name>
    <name evidence="12" type="ORF">IAC61_04820</name>
</gene>
<feature type="domain" description="HhH-GPD" evidence="11">
    <location>
        <begin position="38"/>
        <end position="186"/>
    </location>
</feature>
<evidence type="ECO:0000256" key="7">
    <source>
        <dbReference type="ARBA" id="ARBA00023014"/>
    </source>
</evidence>
<dbReference type="EC" id="4.2.99.18" evidence="10"/>
<dbReference type="EMBL" id="JADINA010000032">
    <property type="protein sequence ID" value="MBO8426624.1"/>
    <property type="molecule type" value="Genomic_DNA"/>
</dbReference>
<dbReference type="AlphaFoldDB" id="A0A9D9DFB0"/>
<feature type="binding site" evidence="10">
    <location>
        <position position="198"/>
    </location>
    <ligand>
        <name>[4Fe-4S] cluster</name>
        <dbReference type="ChEBI" id="CHEBI:49883"/>
    </ligand>
</feature>
<accession>A0A9D9DFB0</accession>
<evidence type="ECO:0000256" key="9">
    <source>
        <dbReference type="ARBA" id="ARBA00023295"/>
    </source>
</evidence>
<dbReference type="CDD" id="cd00056">
    <property type="entry name" value="ENDO3c"/>
    <property type="match status" value="1"/>
</dbReference>
<keyword evidence="9 10" id="KW-0326">Glycosidase</keyword>
<dbReference type="PANTHER" id="PTHR10359:SF18">
    <property type="entry name" value="ENDONUCLEASE III"/>
    <property type="match status" value="1"/>
</dbReference>
<feature type="binding site" evidence="10">
    <location>
        <position position="188"/>
    </location>
    <ligand>
        <name>[4Fe-4S] cluster</name>
        <dbReference type="ChEBI" id="CHEBI:49883"/>
    </ligand>
</feature>
<keyword evidence="6 10" id="KW-0408">Iron</keyword>
<keyword evidence="4 10" id="KW-0227">DNA damage</keyword>
<keyword evidence="12" id="KW-0255">Endonuclease</keyword>
<organism evidence="12 13">
    <name type="scientific">Candidatus Alloenteromonas pullistercoris</name>
    <dbReference type="NCBI Taxonomy" id="2840785"/>
    <lineage>
        <taxon>Bacteria</taxon>
        <taxon>Bacillati</taxon>
        <taxon>Bacillota</taxon>
        <taxon>Bacillota incertae sedis</taxon>
        <taxon>Candidatus Alloenteromonas</taxon>
    </lineage>
</organism>
<keyword evidence="8 10" id="KW-0234">DNA repair</keyword>
<proteinExistence type="inferred from homology"/>
<keyword evidence="10" id="KW-0238">DNA-binding</keyword>
<keyword evidence="3 10" id="KW-0479">Metal-binding</keyword>
<evidence type="ECO:0000256" key="10">
    <source>
        <dbReference type="HAMAP-Rule" id="MF_00942"/>
    </source>
</evidence>
<dbReference type="FunFam" id="1.10.340.30:FF:000001">
    <property type="entry name" value="Endonuclease III"/>
    <property type="match status" value="1"/>
</dbReference>
<feature type="binding site" evidence="10">
    <location>
        <position position="205"/>
    </location>
    <ligand>
        <name>[4Fe-4S] cluster</name>
        <dbReference type="ChEBI" id="CHEBI:49883"/>
    </ligand>
</feature>
<reference evidence="12" key="1">
    <citation type="submission" date="2020-10" db="EMBL/GenBank/DDBJ databases">
        <authorList>
            <person name="Gilroy R."/>
        </authorList>
    </citation>
    <scope>NUCLEOTIDE SEQUENCE</scope>
    <source>
        <strain evidence="12">17113</strain>
    </source>
</reference>
<keyword evidence="10" id="KW-0456">Lyase</keyword>
<keyword evidence="7 10" id="KW-0411">Iron-sulfur</keyword>
<comment type="caution">
    <text evidence="12">The sequence shown here is derived from an EMBL/GenBank/DDBJ whole genome shotgun (WGS) entry which is preliminary data.</text>
</comment>
<protein>
    <recommendedName>
        <fullName evidence="10">Endonuclease III</fullName>
        <ecNumber evidence="10">4.2.99.18</ecNumber>
    </recommendedName>
    <alternativeName>
        <fullName evidence="10">DNA-(apurinic or apyrimidinic site) lyase</fullName>
    </alternativeName>
</protein>
<evidence type="ECO:0000313" key="12">
    <source>
        <dbReference type="EMBL" id="MBO8426624.1"/>
    </source>
</evidence>
<dbReference type="GO" id="GO:0140078">
    <property type="term" value="F:class I DNA-(apurinic or apyrimidinic site) endonuclease activity"/>
    <property type="evidence" value="ECO:0007669"/>
    <property type="project" value="UniProtKB-EC"/>
</dbReference>
<evidence type="ECO:0000256" key="6">
    <source>
        <dbReference type="ARBA" id="ARBA00023004"/>
    </source>
</evidence>
<dbReference type="InterPro" id="IPR000445">
    <property type="entry name" value="HhH_motif"/>
</dbReference>
<dbReference type="Gene3D" id="1.10.1670.10">
    <property type="entry name" value="Helix-hairpin-Helix base-excision DNA repair enzymes (C-terminal)"/>
    <property type="match status" value="1"/>
</dbReference>
<evidence type="ECO:0000259" key="11">
    <source>
        <dbReference type="SMART" id="SM00478"/>
    </source>
</evidence>
<dbReference type="HAMAP" id="MF_00942">
    <property type="entry name" value="Nth"/>
    <property type="match status" value="1"/>
</dbReference>
<keyword evidence="2 10" id="KW-0004">4Fe-4S</keyword>
<evidence type="ECO:0000256" key="5">
    <source>
        <dbReference type="ARBA" id="ARBA00022801"/>
    </source>
</evidence>
<dbReference type="PIRSF" id="PIRSF001435">
    <property type="entry name" value="Nth"/>
    <property type="match status" value="1"/>
</dbReference>
<dbReference type="Pfam" id="PF00730">
    <property type="entry name" value="HhH-GPD"/>
    <property type="match status" value="1"/>
</dbReference>
<dbReference type="InterPro" id="IPR023170">
    <property type="entry name" value="HhH_base_excis_C"/>
</dbReference>
<feature type="binding site" evidence="10">
    <location>
        <position position="195"/>
    </location>
    <ligand>
        <name>[4Fe-4S] cluster</name>
        <dbReference type="ChEBI" id="CHEBI:49883"/>
    </ligand>
</feature>
<dbReference type="GO" id="GO:0051539">
    <property type="term" value="F:4 iron, 4 sulfur cluster binding"/>
    <property type="evidence" value="ECO:0007669"/>
    <property type="project" value="UniProtKB-UniRule"/>
</dbReference>
<evidence type="ECO:0000256" key="8">
    <source>
        <dbReference type="ARBA" id="ARBA00023204"/>
    </source>
</evidence>
<evidence type="ECO:0000256" key="4">
    <source>
        <dbReference type="ARBA" id="ARBA00022763"/>
    </source>
</evidence>
<comment type="similarity">
    <text evidence="1 10">Belongs to the Nth/MutY family.</text>
</comment>
<dbReference type="InterPro" id="IPR003265">
    <property type="entry name" value="HhH-GPD_domain"/>
</dbReference>
<dbReference type="GO" id="GO:0019104">
    <property type="term" value="F:DNA N-glycosylase activity"/>
    <property type="evidence" value="ECO:0007669"/>
    <property type="project" value="UniProtKB-UniRule"/>
</dbReference>